<reference evidence="1 2" key="1">
    <citation type="submission" date="2015-03" db="EMBL/GenBank/DDBJ databases">
        <authorList>
            <person name="Murphy D."/>
        </authorList>
    </citation>
    <scope>NUCLEOTIDE SEQUENCE [LARGE SCALE GENOMIC DNA]</scope>
    <source>
        <strain evidence="1 2">DSM 44277</strain>
    </source>
</reference>
<protein>
    <recommendedName>
        <fullName evidence="3">S-adenosylmethionine tRNA ribosyltransferase</fullName>
    </recommendedName>
</protein>
<sequence>MVDELRRVLAGGGAAARHAEIALGEGPLRQRLSASIRALAEHRGPRSSICPSDAARAVGGNDWRDLMADAYGAARELAKGGSIEITQRGAVLDPAGQWRGPIRIRSTGRRS</sequence>
<name>A0A0U0W3B2_MYCBE</name>
<dbReference type="InterPro" id="IPR036388">
    <property type="entry name" value="WH-like_DNA-bd_sf"/>
</dbReference>
<accession>A0A0U0W3B2</accession>
<dbReference type="Proteomes" id="UP000198875">
    <property type="component" value="Unassembled WGS sequence"/>
</dbReference>
<dbReference type="RefSeq" id="WP_245836734.1">
    <property type="nucleotide sequence ID" value="NZ_CSTD01000001.1"/>
</dbReference>
<evidence type="ECO:0008006" key="3">
    <source>
        <dbReference type="Google" id="ProtNLM"/>
    </source>
</evidence>
<gene>
    <name evidence="1" type="ORF">BN971_00561</name>
</gene>
<dbReference type="EMBL" id="CSTD01000001">
    <property type="protein sequence ID" value="CPR05329.1"/>
    <property type="molecule type" value="Genomic_DNA"/>
</dbReference>
<proteinExistence type="predicted"/>
<dbReference type="InterPro" id="IPR021660">
    <property type="entry name" value="DUF3253"/>
</dbReference>
<dbReference type="Gene3D" id="1.10.10.10">
    <property type="entry name" value="Winged helix-like DNA-binding domain superfamily/Winged helix DNA-binding domain"/>
    <property type="match status" value="1"/>
</dbReference>
<dbReference type="InterPro" id="IPR036390">
    <property type="entry name" value="WH_DNA-bd_sf"/>
</dbReference>
<dbReference type="Pfam" id="PF11625">
    <property type="entry name" value="DUF3253"/>
    <property type="match status" value="1"/>
</dbReference>
<dbReference type="AlphaFoldDB" id="A0A0U0W3B2"/>
<organism evidence="1 2">
    <name type="scientific">Mycobacterium bohemicum DSM 44277</name>
    <dbReference type="NCBI Taxonomy" id="1236609"/>
    <lineage>
        <taxon>Bacteria</taxon>
        <taxon>Bacillati</taxon>
        <taxon>Actinomycetota</taxon>
        <taxon>Actinomycetes</taxon>
        <taxon>Mycobacteriales</taxon>
        <taxon>Mycobacteriaceae</taxon>
        <taxon>Mycobacterium</taxon>
    </lineage>
</organism>
<dbReference type="SUPFAM" id="SSF46785">
    <property type="entry name" value="Winged helix' DNA-binding domain"/>
    <property type="match status" value="1"/>
</dbReference>
<evidence type="ECO:0000313" key="1">
    <source>
        <dbReference type="EMBL" id="CPR05329.1"/>
    </source>
</evidence>
<evidence type="ECO:0000313" key="2">
    <source>
        <dbReference type="Proteomes" id="UP000198875"/>
    </source>
</evidence>